<dbReference type="Gene3D" id="1.10.287.130">
    <property type="match status" value="1"/>
</dbReference>
<dbReference type="FunFam" id="3.30.565.10:FF:000006">
    <property type="entry name" value="Sensor histidine kinase WalK"/>
    <property type="match status" value="1"/>
</dbReference>
<dbReference type="SMART" id="SM00387">
    <property type="entry name" value="HATPase_c"/>
    <property type="match status" value="1"/>
</dbReference>
<organism evidence="9 10">
    <name type="scientific">Mucilaginibacter conchicola</name>
    <dbReference type="NCBI Taxonomy" id="2303333"/>
    <lineage>
        <taxon>Bacteria</taxon>
        <taxon>Pseudomonadati</taxon>
        <taxon>Bacteroidota</taxon>
        <taxon>Sphingobacteriia</taxon>
        <taxon>Sphingobacteriales</taxon>
        <taxon>Sphingobacteriaceae</taxon>
        <taxon>Mucilaginibacter</taxon>
    </lineage>
</organism>
<evidence type="ECO:0000313" key="9">
    <source>
        <dbReference type="EMBL" id="RFZ90553.1"/>
    </source>
</evidence>
<evidence type="ECO:0000256" key="2">
    <source>
        <dbReference type="ARBA" id="ARBA00012438"/>
    </source>
</evidence>
<dbReference type="Gene3D" id="3.30.565.10">
    <property type="entry name" value="Histidine kinase-like ATPase, C-terminal domain"/>
    <property type="match status" value="1"/>
</dbReference>
<dbReference type="PANTHER" id="PTHR43304">
    <property type="entry name" value="PHYTOCHROME-LIKE PROTEIN CPH1"/>
    <property type="match status" value="1"/>
</dbReference>
<feature type="domain" description="PAS" evidence="7">
    <location>
        <begin position="267"/>
        <end position="336"/>
    </location>
</feature>
<dbReference type="CDD" id="cd00082">
    <property type="entry name" value="HisKA"/>
    <property type="match status" value="1"/>
</dbReference>
<dbReference type="InterPro" id="IPR036097">
    <property type="entry name" value="HisK_dim/P_sf"/>
</dbReference>
<dbReference type="SUPFAM" id="SSF55785">
    <property type="entry name" value="PYP-like sensor domain (PAS domain)"/>
    <property type="match status" value="5"/>
</dbReference>
<dbReference type="GO" id="GO:0000155">
    <property type="term" value="F:phosphorelay sensor kinase activity"/>
    <property type="evidence" value="ECO:0007669"/>
    <property type="project" value="InterPro"/>
</dbReference>
<feature type="domain" description="PAC" evidence="8">
    <location>
        <begin position="466"/>
        <end position="518"/>
    </location>
</feature>
<keyword evidence="5" id="KW-0418">Kinase</keyword>
<evidence type="ECO:0000313" key="10">
    <source>
        <dbReference type="Proteomes" id="UP000264217"/>
    </source>
</evidence>
<evidence type="ECO:0000256" key="3">
    <source>
        <dbReference type="ARBA" id="ARBA00022553"/>
    </source>
</evidence>
<dbReference type="PROSITE" id="PS50109">
    <property type="entry name" value="HIS_KIN"/>
    <property type="match status" value="1"/>
</dbReference>
<dbReference type="InterPro" id="IPR013655">
    <property type="entry name" value="PAS_fold_3"/>
</dbReference>
<dbReference type="SMART" id="SM00086">
    <property type="entry name" value="PAC"/>
    <property type="match status" value="4"/>
</dbReference>
<dbReference type="InterPro" id="IPR005467">
    <property type="entry name" value="His_kinase_dom"/>
</dbReference>
<evidence type="ECO:0000259" key="7">
    <source>
        <dbReference type="PROSITE" id="PS50112"/>
    </source>
</evidence>
<feature type="domain" description="PAC" evidence="8">
    <location>
        <begin position="85"/>
        <end position="140"/>
    </location>
</feature>
<dbReference type="PROSITE" id="PS50112">
    <property type="entry name" value="PAS"/>
    <property type="match status" value="4"/>
</dbReference>
<dbReference type="PROSITE" id="PS50113">
    <property type="entry name" value="PAC"/>
    <property type="match status" value="4"/>
</dbReference>
<dbReference type="SUPFAM" id="SSF47384">
    <property type="entry name" value="Homodimeric domain of signal transducing histidine kinase"/>
    <property type="match status" value="1"/>
</dbReference>
<proteinExistence type="predicted"/>
<evidence type="ECO:0000256" key="1">
    <source>
        <dbReference type="ARBA" id="ARBA00000085"/>
    </source>
</evidence>
<dbReference type="CDD" id="cd00130">
    <property type="entry name" value="PAS"/>
    <property type="match status" value="4"/>
</dbReference>
<dbReference type="Pfam" id="PF08448">
    <property type="entry name" value="PAS_4"/>
    <property type="match status" value="1"/>
</dbReference>
<name>A0A372NQL0_9SPHI</name>
<feature type="domain" description="PAC" evidence="8">
    <location>
        <begin position="217"/>
        <end position="270"/>
    </location>
</feature>
<dbReference type="AlphaFoldDB" id="A0A372NQL0"/>
<reference evidence="9 10" key="1">
    <citation type="submission" date="2018-08" db="EMBL/GenBank/DDBJ databases">
        <title>Mucilaginibacter sp. MYSH2.</title>
        <authorList>
            <person name="Seo T."/>
        </authorList>
    </citation>
    <scope>NUCLEOTIDE SEQUENCE [LARGE SCALE GENOMIC DNA]</scope>
    <source>
        <strain evidence="9 10">MYSH2</strain>
    </source>
</reference>
<dbReference type="GO" id="GO:0006355">
    <property type="term" value="P:regulation of DNA-templated transcription"/>
    <property type="evidence" value="ECO:0007669"/>
    <property type="project" value="InterPro"/>
</dbReference>
<feature type="domain" description="PAC" evidence="8">
    <location>
        <begin position="599"/>
        <end position="650"/>
    </location>
</feature>
<dbReference type="Pfam" id="PF00512">
    <property type="entry name" value="HisKA"/>
    <property type="match status" value="1"/>
</dbReference>
<dbReference type="Proteomes" id="UP000264217">
    <property type="component" value="Unassembled WGS sequence"/>
</dbReference>
<sequence>MDHNYLNSLANENIFRTLVEESPSPVGLYVGPHQVIRLVNKAILKVWGKDTSVVGKTFLEALPEMHDQPFLGILKNVYTTGIPYEAVAEKVKLFVDGRLQTYYFNFNYQPLKDENGNVWGILNTATDVTELVLTRQKLSETEERIQFALDSAGFGTWDLNPQSNIVRWDDRCKQLFGFSKNDEIAYVDVLKHIHPDDRSSVDEAVQQAIDPNGDGQYNTEFRTVGADDKKIRWLRCKGKAYFDGQGNCIRFAGTALDIGNELNERDEQKRLISLIDNTSDFISLSDPEGNVTYINAAGKQMMGLAPDEHIPHNSQFLMPDELDRLRSEINTQLFDSGKWSGLVMYRNFITGEAIPVQATSIMIFDAYGNARGRASIARDLRRELADKQALVQSEQLLQNITSAAPTALWTADAEGLITYANKTWADWTGQSLEETLGTGWLNAILEDDRGRAARKFIHDLNNQRAYEIDFRMQREDGEIRWCIATGNPQYDANGVFTGYVGSCTDVTEKTKTDIALQLKNEELNNQINQFAFVTDFMPAQLWTFDTGGMLDYVNRQTEHFFGLPVEDIIGNKWLQLVHPDDREKCSAAWLQALATNELFECEFRLRDREGEYRWHLSRALPFADDGVVVKWFGTNTDIDEQKQLARQKDDFLGIASHELKTPVTSVKAYAQVLGAMLSQEGEEKKAAMVMKMDAQLNRLTNLIGDLLDVTKINSGKIRFNKEWFDVNAAVQDVVQDLQHTTSRHILVMDFADAGELNSDKDRIGQVLTNLITNAIKYSPHANRVIVGTRREQDNVIVSVEDFGIGIPKDKLDRVFEQFYRVGGSKQHTFPGLGLGLYISNEIIRREGGKMWVNSEEGKGSVFCFSLPVTDKKVADT</sequence>
<evidence type="ECO:0000256" key="4">
    <source>
        <dbReference type="ARBA" id="ARBA00022679"/>
    </source>
</evidence>
<comment type="caution">
    <text evidence="9">The sequence shown here is derived from an EMBL/GenBank/DDBJ whole genome shotgun (WGS) entry which is preliminary data.</text>
</comment>
<dbReference type="OrthoDB" id="9813151at2"/>
<dbReference type="RefSeq" id="WP_117393965.1">
    <property type="nucleotide sequence ID" value="NZ_QWDC01000004.1"/>
</dbReference>
<dbReference type="CDD" id="cd00075">
    <property type="entry name" value="HATPase"/>
    <property type="match status" value="1"/>
</dbReference>
<dbReference type="InterPro" id="IPR013656">
    <property type="entry name" value="PAS_4"/>
</dbReference>
<dbReference type="EMBL" id="QWDC01000004">
    <property type="protein sequence ID" value="RFZ90553.1"/>
    <property type="molecule type" value="Genomic_DNA"/>
</dbReference>
<comment type="catalytic activity">
    <reaction evidence="1">
        <text>ATP + protein L-histidine = ADP + protein N-phospho-L-histidine.</text>
        <dbReference type="EC" id="2.7.13.3"/>
    </reaction>
</comment>
<feature type="domain" description="PAS" evidence="7">
    <location>
        <begin position="141"/>
        <end position="212"/>
    </location>
</feature>
<keyword evidence="10" id="KW-1185">Reference proteome</keyword>
<dbReference type="InterPro" id="IPR036890">
    <property type="entry name" value="HATPase_C_sf"/>
</dbReference>
<accession>A0A372NQL0</accession>
<dbReference type="Pfam" id="PF08447">
    <property type="entry name" value="PAS_3"/>
    <property type="match status" value="3"/>
</dbReference>
<keyword evidence="4" id="KW-0808">Transferase</keyword>
<dbReference type="SMART" id="SM00388">
    <property type="entry name" value="HisKA"/>
    <property type="match status" value="1"/>
</dbReference>
<dbReference type="SMART" id="SM00091">
    <property type="entry name" value="PAS"/>
    <property type="match status" value="5"/>
</dbReference>
<dbReference type="SUPFAM" id="SSF55874">
    <property type="entry name" value="ATPase domain of HSP90 chaperone/DNA topoisomerase II/histidine kinase"/>
    <property type="match status" value="1"/>
</dbReference>
<protein>
    <recommendedName>
        <fullName evidence="2">histidine kinase</fullName>
        <ecNumber evidence="2">2.7.13.3</ecNumber>
    </recommendedName>
</protein>
<dbReference type="FunFam" id="3.30.450.20:FF:000099">
    <property type="entry name" value="Sensory box sensor histidine kinase"/>
    <property type="match status" value="2"/>
</dbReference>
<feature type="domain" description="PAS" evidence="7">
    <location>
        <begin position="526"/>
        <end position="597"/>
    </location>
</feature>
<dbReference type="InterPro" id="IPR000014">
    <property type="entry name" value="PAS"/>
</dbReference>
<dbReference type="InterPro" id="IPR001610">
    <property type="entry name" value="PAC"/>
</dbReference>
<dbReference type="PRINTS" id="PR00344">
    <property type="entry name" value="BCTRLSENSOR"/>
</dbReference>
<evidence type="ECO:0000259" key="6">
    <source>
        <dbReference type="PROSITE" id="PS50109"/>
    </source>
</evidence>
<dbReference type="NCBIfam" id="TIGR00229">
    <property type="entry name" value="sensory_box"/>
    <property type="match status" value="5"/>
</dbReference>
<dbReference type="Pfam" id="PF00989">
    <property type="entry name" value="PAS"/>
    <property type="match status" value="1"/>
</dbReference>
<feature type="domain" description="PAS" evidence="7">
    <location>
        <begin position="393"/>
        <end position="464"/>
    </location>
</feature>
<dbReference type="Gene3D" id="3.30.450.20">
    <property type="entry name" value="PAS domain"/>
    <property type="match status" value="5"/>
</dbReference>
<dbReference type="InterPro" id="IPR004358">
    <property type="entry name" value="Sig_transdc_His_kin-like_C"/>
</dbReference>
<dbReference type="Pfam" id="PF02518">
    <property type="entry name" value="HATPase_c"/>
    <property type="match status" value="1"/>
</dbReference>
<dbReference type="InterPro" id="IPR035965">
    <property type="entry name" value="PAS-like_dom_sf"/>
</dbReference>
<dbReference type="InterPro" id="IPR052162">
    <property type="entry name" value="Sensor_kinase/Photoreceptor"/>
</dbReference>
<dbReference type="PANTHER" id="PTHR43304:SF1">
    <property type="entry name" value="PAC DOMAIN-CONTAINING PROTEIN"/>
    <property type="match status" value="1"/>
</dbReference>
<dbReference type="Gene3D" id="2.10.70.100">
    <property type="match status" value="1"/>
</dbReference>
<feature type="domain" description="Histidine kinase" evidence="6">
    <location>
        <begin position="654"/>
        <end position="870"/>
    </location>
</feature>
<dbReference type="InterPro" id="IPR000700">
    <property type="entry name" value="PAS-assoc_C"/>
</dbReference>
<gene>
    <name evidence="9" type="ORF">D0C36_22500</name>
</gene>
<keyword evidence="3" id="KW-0597">Phosphoprotein</keyword>
<evidence type="ECO:0000259" key="8">
    <source>
        <dbReference type="PROSITE" id="PS50113"/>
    </source>
</evidence>
<dbReference type="InterPro" id="IPR003594">
    <property type="entry name" value="HATPase_dom"/>
</dbReference>
<dbReference type="EC" id="2.7.13.3" evidence="2"/>
<dbReference type="InterPro" id="IPR013767">
    <property type="entry name" value="PAS_fold"/>
</dbReference>
<evidence type="ECO:0000256" key="5">
    <source>
        <dbReference type="ARBA" id="ARBA00022777"/>
    </source>
</evidence>
<dbReference type="InterPro" id="IPR003661">
    <property type="entry name" value="HisK_dim/P_dom"/>
</dbReference>